<dbReference type="InterPro" id="IPR052324">
    <property type="entry name" value="NFATC2-Int_DNA_Repair"/>
</dbReference>
<dbReference type="Gene3D" id="3.10.20.90">
    <property type="entry name" value="Phosphatidylinositol 3-kinase Catalytic Subunit, Chain A, domain 1"/>
    <property type="match status" value="2"/>
</dbReference>
<name>A0A7J7KFI9_BUGNE</name>
<dbReference type="PANTHER" id="PTHR47187">
    <property type="entry name" value="NFATC2-INTERACTING PROTEIN"/>
    <property type="match status" value="1"/>
</dbReference>
<dbReference type="AlphaFoldDB" id="A0A7J7KFI9"/>
<evidence type="ECO:0000313" key="5">
    <source>
        <dbReference type="EMBL" id="KAF6036995.1"/>
    </source>
</evidence>
<feature type="domain" description="Ubiquitin-like" evidence="4">
    <location>
        <begin position="260"/>
        <end position="334"/>
    </location>
</feature>
<keyword evidence="6" id="KW-1185">Reference proteome</keyword>
<protein>
    <submittedName>
        <fullName evidence="5">NFATC2IP</fullName>
    </submittedName>
</protein>
<dbReference type="InterPro" id="IPR029071">
    <property type="entry name" value="Ubiquitin-like_domsf"/>
</dbReference>
<feature type="region of interest" description="Disordered" evidence="3">
    <location>
        <begin position="111"/>
        <end position="139"/>
    </location>
</feature>
<feature type="domain" description="Ubiquitin-like" evidence="4">
    <location>
        <begin position="179"/>
        <end position="248"/>
    </location>
</feature>
<dbReference type="Proteomes" id="UP000593567">
    <property type="component" value="Unassembled WGS sequence"/>
</dbReference>
<dbReference type="EMBL" id="VXIV02000639">
    <property type="protein sequence ID" value="KAF6036995.1"/>
    <property type="molecule type" value="Genomic_DNA"/>
</dbReference>
<gene>
    <name evidence="5" type="ORF">EB796_004694</name>
</gene>
<proteinExistence type="predicted"/>
<dbReference type="CDD" id="cd01763">
    <property type="entry name" value="Ubl_SUMO_like"/>
    <property type="match status" value="1"/>
</dbReference>
<comment type="subcellular location">
    <subcellularLocation>
        <location evidence="1">Nucleus</location>
    </subcellularLocation>
</comment>
<evidence type="ECO:0000256" key="3">
    <source>
        <dbReference type="SAM" id="MobiDB-lite"/>
    </source>
</evidence>
<evidence type="ECO:0000256" key="2">
    <source>
        <dbReference type="ARBA" id="ARBA00023242"/>
    </source>
</evidence>
<dbReference type="SMART" id="SM00213">
    <property type="entry name" value="UBQ"/>
    <property type="match status" value="2"/>
</dbReference>
<accession>A0A7J7KFI9</accession>
<dbReference type="PROSITE" id="PS50053">
    <property type="entry name" value="UBIQUITIN_2"/>
    <property type="match status" value="2"/>
</dbReference>
<dbReference type="InterPro" id="IPR000626">
    <property type="entry name" value="Ubiquitin-like_dom"/>
</dbReference>
<dbReference type="Pfam" id="PF11976">
    <property type="entry name" value="Rad60-SLD"/>
    <property type="match status" value="1"/>
</dbReference>
<comment type="caution">
    <text evidence="5">The sequence shown here is derived from an EMBL/GenBank/DDBJ whole genome shotgun (WGS) entry which is preliminary data.</text>
</comment>
<sequence>MYLVIAMSNKSTGYLWTALMAETQVKRRRKRLTTPPPDETSTDVADVYDESVSSTFNNLLTGNVEVSIESTSSTHNLSPTSQLDEHADVVNLDDSDLQAVDAEVDLALATQKQSTTEGEEPPSPPPPAQMPSKPHRLNNGTRAALNKLVEICSQTEEVCQETDNQDLGCSPVVVISNSIKVRVRMPSGIERYQMKLTDRLQHLRQSVATRECTEVSKISLFFNDYAIAEDDTVKSLGLTVADTIEAYILSEPQQLPSSSSTITIKVQGKGGYRDFVNVAMHDDEPMSVLMEKYAEEKKVGVSKLTFYFDGEELSKTDTPLSLDIEDGDCVDVSQ</sequence>
<organism evidence="5 6">
    <name type="scientific">Bugula neritina</name>
    <name type="common">Brown bryozoan</name>
    <name type="synonym">Sertularia neritina</name>
    <dbReference type="NCBI Taxonomy" id="10212"/>
    <lineage>
        <taxon>Eukaryota</taxon>
        <taxon>Metazoa</taxon>
        <taxon>Spiralia</taxon>
        <taxon>Lophotrochozoa</taxon>
        <taxon>Bryozoa</taxon>
        <taxon>Gymnolaemata</taxon>
        <taxon>Cheilostomatida</taxon>
        <taxon>Flustrina</taxon>
        <taxon>Buguloidea</taxon>
        <taxon>Bugulidae</taxon>
        <taxon>Bugula</taxon>
    </lineage>
</organism>
<dbReference type="InterPro" id="IPR022617">
    <property type="entry name" value="Rad60/SUMO-like_dom"/>
</dbReference>
<dbReference type="GO" id="GO:0005634">
    <property type="term" value="C:nucleus"/>
    <property type="evidence" value="ECO:0007669"/>
    <property type="project" value="UniProtKB-SubCell"/>
</dbReference>
<evidence type="ECO:0000313" key="6">
    <source>
        <dbReference type="Proteomes" id="UP000593567"/>
    </source>
</evidence>
<dbReference type="Pfam" id="PF00240">
    <property type="entry name" value="ubiquitin"/>
    <property type="match status" value="1"/>
</dbReference>
<dbReference type="PANTHER" id="PTHR47187:SF1">
    <property type="entry name" value="NFATC2-INTERACTING PROTEIN"/>
    <property type="match status" value="1"/>
</dbReference>
<evidence type="ECO:0000256" key="1">
    <source>
        <dbReference type="ARBA" id="ARBA00004123"/>
    </source>
</evidence>
<keyword evidence="2" id="KW-0539">Nucleus</keyword>
<dbReference type="GO" id="GO:0045944">
    <property type="term" value="P:positive regulation of transcription by RNA polymerase II"/>
    <property type="evidence" value="ECO:0007669"/>
    <property type="project" value="TreeGrafter"/>
</dbReference>
<dbReference type="SUPFAM" id="SSF54236">
    <property type="entry name" value="Ubiquitin-like"/>
    <property type="match status" value="2"/>
</dbReference>
<evidence type="ECO:0000259" key="4">
    <source>
        <dbReference type="PROSITE" id="PS50053"/>
    </source>
</evidence>
<reference evidence="5" key="1">
    <citation type="submission" date="2020-06" db="EMBL/GenBank/DDBJ databases">
        <title>Draft genome of Bugula neritina, a colonial animal packing powerful symbionts and potential medicines.</title>
        <authorList>
            <person name="Rayko M."/>
        </authorList>
    </citation>
    <scope>NUCLEOTIDE SEQUENCE [LARGE SCALE GENOMIC DNA]</scope>
    <source>
        <strain evidence="5">Kwan_BN1</strain>
    </source>
</reference>
<dbReference type="OrthoDB" id="442921at2759"/>